<gene>
    <name evidence="2" type="ORF">A3860_27140</name>
</gene>
<dbReference type="Proteomes" id="UP000192796">
    <property type="component" value="Unassembled WGS sequence"/>
</dbReference>
<evidence type="ECO:0000256" key="1">
    <source>
        <dbReference type="SAM" id="Coils"/>
    </source>
</evidence>
<dbReference type="OrthoDB" id="662061at2"/>
<dbReference type="AlphaFoldDB" id="A0A1V9FWU8"/>
<accession>A0A1V9FWU8</accession>
<dbReference type="EMBL" id="LVYD01000049">
    <property type="protein sequence ID" value="OQP62758.1"/>
    <property type="molecule type" value="Genomic_DNA"/>
</dbReference>
<keyword evidence="1" id="KW-0175">Coiled coil</keyword>
<proteinExistence type="predicted"/>
<evidence type="ECO:0000313" key="3">
    <source>
        <dbReference type="Proteomes" id="UP000192796"/>
    </source>
</evidence>
<reference evidence="2 3" key="1">
    <citation type="submission" date="2016-03" db="EMBL/GenBank/DDBJ databases">
        <title>Niastella vici sp. nov., isolated from farmland soil.</title>
        <authorList>
            <person name="Chen L."/>
            <person name="Wang D."/>
            <person name="Yang S."/>
            <person name="Wang G."/>
        </authorList>
    </citation>
    <scope>NUCLEOTIDE SEQUENCE [LARGE SCALE GENOMIC DNA]</scope>
    <source>
        <strain evidence="2 3">DJ57</strain>
    </source>
</reference>
<feature type="coiled-coil region" evidence="1">
    <location>
        <begin position="32"/>
        <end position="59"/>
    </location>
</feature>
<sequence>MSVLPYSASVSGAVIKPTEEGVIRHKALTAMEEQTNMQLEQIRKQIELLALQAQEIQKRKELSLLIYGAKLNFTPVIGHTYYVYEKTDGSHLLSMVSPKEWGGGAGPYKRFVAMVKLLADHTWMEVQ</sequence>
<organism evidence="2 3">
    <name type="scientific">Niastella vici</name>
    <dbReference type="NCBI Taxonomy" id="1703345"/>
    <lineage>
        <taxon>Bacteria</taxon>
        <taxon>Pseudomonadati</taxon>
        <taxon>Bacteroidota</taxon>
        <taxon>Chitinophagia</taxon>
        <taxon>Chitinophagales</taxon>
        <taxon>Chitinophagaceae</taxon>
        <taxon>Niastella</taxon>
    </lineage>
</organism>
<protein>
    <recommendedName>
        <fullName evidence="4">DUF2452 domain-containing protein</fullName>
    </recommendedName>
</protein>
<keyword evidence="3" id="KW-1185">Reference proteome</keyword>
<evidence type="ECO:0000313" key="2">
    <source>
        <dbReference type="EMBL" id="OQP62758.1"/>
    </source>
</evidence>
<comment type="caution">
    <text evidence="2">The sequence shown here is derived from an EMBL/GenBank/DDBJ whole genome shotgun (WGS) entry which is preliminary data.</text>
</comment>
<name>A0A1V9FWU8_9BACT</name>
<dbReference type="Pfam" id="PF10504">
    <property type="entry name" value="DUF2452"/>
    <property type="match status" value="1"/>
</dbReference>
<evidence type="ECO:0008006" key="4">
    <source>
        <dbReference type="Google" id="ProtNLM"/>
    </source>
</evidence>
<dbReference type="InterPro" id="IPR019534">
    <property type="entry name" value="DUF2452"/>
</dbReference>